<dbReference type="AlphaFoldDB" id="A0A2N9I150"/>
<feature type="region of interest" description="Disordered" evidence="1">
    <location>
        <begin position="432"/>
        <end position="462"/>
    </location>
</feature>
<feature type="compositionally biased region" description="Basic residues" evidence="1">
    <location>
        <begin position="208"/>
        <end position="219"/>
    </location>
</feature>
<accession>A0A2N9I150</accession>
<evidence type="ECO:0000313" key="2">
    <source>
        <dbReference type="EMBL" id="SPD17591.1"/>
    </source>
</evidence>
<organism evidence="2">
    <name type="scientific">Fagus sylvatica</name>
    <name type="common">Beechnut</name>
    <dbReference type="NCBI Taxonomy" id="28930"/>
    <lineage>
        <taxon>Eukaryota</taxon>
        <taxon>Viridiplantae</taxon>
        <taxon>Streptophyta</taxon>
        <taxon>Embryophyta</taxon>
        <taxon>Tracheophyta</taxon>
        <taxon>Spermatophyta</taxon>
        <taxon>Magnoliopsida</taxon>
        <taxon>eudicotyledons</taxon>
        <taxon>Gunneridae</taxon>
        <taxon>Pentapetalae</taxon>
        <taxon>rosids</taxon>
        <taxon>fabids</taxon>
        <taxon>Fagales</taxon>
        <taxon>Fagaceae</taxon>
        <taxon>Fagus</taxon>
    </lineage>
</organism>
<proteinExistence type="predicted"/>
<feature type="compositionally biased region" description="Low complexity" evidence="1">
    <location>
        <begin position="448"/>
        <end position="458"/>
    </location>
</feature>
<feature type="compositionally biased region" description="Pro residues" evidence="1">
    <location>
        <begin position="159"/>
        <end position="188"/>
    </location>
</feature>
<evidence type="ECO:0000256" key="1">
    <source>
        <dbReference type="SAM" id="MobiDB-lite"/>
    </source>
</evidence>
<dbReference type="EMBL" id="OIVN01004462">
    <property type="protein sequence ID" value="SPD17591.1"/>
    <property type="molecule type" value="Genomic_DNA"/>
</dbReference>
<feature type="region of interest" description="Disordered" evidence="1">
    <location>
        <begin position="156"/>
        <end position="219"/>
    </location>
</feature>
<protein>
    <submittedName>
        <fullName evidence="2">Uncharacterized protein</fullName>
    </submittedName>
</protein>
<gene>
    <name evidence="2" type="ORF">FSB_LOCUS45473</name>
</gene>
<name>A0A2N9I150_FAGSY</name>
<reference evidence="2" key="1">
    <citation type="submission" date="2018-02" db="EMBL/GenBank/DDBJ databases">
        <authorList>
            <person name="Cohen D.B."/>
            <person name="Kent A.D."/>
        </authorList>
    </citation>
    <scope>NUCLEOTIDE SEQUENCE</scope>
</reference>
<sequence length="501" mass="54868">MGGSNVGNLVGKLVPKTASCGLLRGNKNCQNGAVLGFWGEIKIPKTVPCWAFGGLSGPQNGAVWVGLLVWGKWSPNGVVSSSLHVRSFLNTIFPLPLFTLQTFPRTNYTPIKHSNFPSVTHSLAPRRHKSTRKNLLSVDNLWVLWTILGFSKCKLSQNQPPPSPNQPPPSPSQSQPPPSPSHSQPPPSQSQLPIQTPIVDLPSSPSKAAKRGKAAKKKAKVAVVDLASSPSKRDNAGEAAAAVVDLVSSPSKGATSVTYTRAKTRAHKNLMIVAPHSEPVRNEWVDAHFLYQPTAADEAVLADFRKKWGARKGGPLGKGCNKLPSFNYVMIYEVIINITSYWFITRLKFSRPNEVDSDEMAISTDTYELTGREVSSLLGDQAKDDGSRWISTAVVDAFKDVLMQKLTESGHPPPYINFIISVHGGTTILGMTPSTSTQRGKRTRKGKQPIQDDQPQPQSVFRPSWVRAMPKNCNRADCPRIRQRILLEFYYNSLLPKAVQS</sequence>